<comment type="subcellular location">
    <subcellularLocation>
        <location evidence="1">Cell membrane</location>
        <topology evidence="1">Multi-pass membrane protein</topology>
    </subcellularLocation>
</comment>
<feature type="transmembrane region" description="Helical" evidence="6">
    <location>
        <begin position="316"/>
        <end position="339"/>
    </location>
</feature>
<name>A0A1Y4LD87_9FIRM</name>
<dbReference type="EMBL" id="NFKK01000003">
    <property type="protein sequence ID" value="OUP53850.1"/>
    <property type="molecule type" value="Genomic_DNA"/>
</dbReference>
<evidence type="ECO:0000256" key="4">
    <source>
        <dbReference type="ARBA" id="ARBA00022989"/>
    </source>
</evidence>
<dbReference type="InterPro" id="IPR050833">
    <property type="entry name" value="Poly_Biosynth_Transport"/>
</dbReference>
<keyword evidence="3 6" id="KW-0812">Transmembrane</keyword>
<feature type="transmembrane region" description="Helical" evidence="6">
    <location>
        <begin position="85"/>
        <end position="104"/>
    </location>
</feature>
<evidence type="ECO:0000256" key="5">
    <source>
        <dbReference type="ARBA" id="ARBA00023136"/>
    </source>
</evidence>
<organism evidence="7 8">
    <name type="scientific">Butyricicoccus pullicaecorum</name>
    <dbReference type="NCBI Taxonomy" id="501571"/>
    <lineage>
        <taxon>Bacteria</taxon>
        <taxon>Bacillati</taxon>
        <taxon>Bacillota</taxon>
        <taxon>Clostridia</taxon>
        <taxon>Eubacteriales</taxon>
        <taxon>Butyricicoccaceae</taxon>
        <taxon>Butyricicoccus</taxon>
    </lineage>
</organism>
<evidence type="ECO:0000313" key="8">
    <source>
        <dbReference type="Proteomes" id="UP000195897"/>
    </source>
</evidence>
<reference evidence="8" key="1">
    <citation type="submission" date="2017-04" db="EMBL/GenBank/DDBJ databases">
        <title>Function of individual gut microbiota members based on whole genome sequencing of pure cultures obtained from chicken caecum.</title>
        <authorList>
            <person name="Medvecky M."/>
            <person name="Cejkova D."/>
            <person name="Polansky O."/>
            <person name="Karasova D."/>
            <person name="Kubasova T."/>
            <person name="Cizek A."/>
            <person name="Rychlik I."/>
        </authorList>
    </citation>
    <scope>NUCLEOTIDE SEQUENCE [LARGE SCALE GENOMIC DNA]</scope>
    <source>
        <strain evidence="8">An180</strain>
    </source>
</reference>
<evidence type="ECO:0000256" key="1">
    <source>
        <dbReference type="ARBA" id="ARBA00004651"/>
    </source>
</evidence>
<feature type="transmembrane region" description="Helical" evidence="6">
    <location>
        <begin position="407"/>
        <end position="430"/>
    </location>
</feature>
<comment type="caution">
    <text evidence="7">The sequence shown here is derived from an EMBL/GenBank/DDBJ whole genome shotgun (WGS) entry which is preliminary data.</text>
</comment>
<proteinExistence type="predicted"/>
<dbReference type="GO" id="GO:0015297">
    <property type="term" value="F:antiporter activity"/>
    <property type="evidence" value="ECO:0007669"/>
    <property type="project" value="InterPro"/>
</dbReference>
<sequence>MRKCDSFMGRLFLLCVSNIGLQLLGFVYRIFLSRFAGAEGLGVYRLAFSAYIVIHAATLSGVTMACTRLSAEWSAQGRAGAVRQLVYRAARTFLCFFLCAGTILLGFRDWIGTELLGDGRTVDAMPIMLVCILLTGVENILKSTMIGMNRVDNAAASELTEQIVRIGATIVLLSFEQTADLGRIAVLIFTGMAISECVSAAMMVHMYGGLHLPAHCPPPTGKDPFWKIVLPVSASALVTNGIASAGAVILPTRLVASGLSRTEAISALGIVSGIASPIMFLPIALLASLCTVAMPQASRYASKHNQSRLQHFTSQSLFATGIVGIPATALLLPLAPVIARLFFYRAVPTGYFWLIGLSAIFCYYQMITGCLLNGIGRQQFTVMSALSGEALQLILVYLMAGQPHLRVYGYLIAQCIAPIYVVLCNLIRLVSCGALVIRLQRFLGAPLLCGFAVWLWTRIFYSFFVGWLGGQWMGLCCAVVCSIALYLCFLRLFDIKIEKYLSVRGRPMHDLMLFY</sequence>
<feature type="transmembrane region" description="Helical" evidence="6">
    <location>
        <begin position="185"/>
        <end position="207"/>
    </location>
</feature>
<dbReference type="PANTHER" id="PTHR30250">
    <property type="entry name" value="PST FAMILY PREDICTED COLANIC ACID TRANSPORTER"/>
    <property type="match status" value="1"/>
</dbReference>
<feature type="transmembrane region" description="Helical" evidence="6">
    <location>
        <begin position="43"/>
        <end position="65"/>
    </location>
</feature>
<evidence type="ECO:0000256" key="2">
    <source>
        <dbReference type="ARBA" id="ARBA00022475"/>
    </source>
</evidence>
<protein>
    <submittedName>
        <fullName evidence="7">Uncharacterized protein</fullName>
    </submittedName>
</protein>
<dbReference type="Proteomes" id="UP000195897">
    <property type="component" value="Unassembled WGS sequence"/>
</dbReference>
<evidence type="ECO:0000256" key="6">
    <source>
        <dbReference type="SAM" id="Phobius"/>
    </source>
</evidence>
<evidence type="ECO:0000256" key="3">
    <source>
        <dbReference type="ARBA" id="ARBA00022692"/>
    </source>
</evidence>
<dbReference type="Pfam" id="PF01554">
    <property type="entry name" value="MatE"/>
    <property type="match status" value="1"/>
</dbReference>
<dbReference type="RefSeq" id="WP_087371269.1">
    <property type="nucleotide sequence ID" value="NZ_NFKK01000003.1"/>
</dbReference>
<evidence type="ECO:0000313" key="7">
    <source>
        <dbReference type="EMBL" id="OUP53850.1"/>
    </source>
</evidence>
<feature type="transmembrane region" description="Helical" evidence="6">
    <location>
        <begin position="270"/>
        <end position="295"/>
    </location>
</feature>
<dbReference type="AlphaFoldDB" id="A0A1Y4LD87"/>
<keyword evidence="4 6" id="KW-1133">Transmembrane helix</keyword>
<dbReference type="PANTHER" id="PTHR30250:SF21">
    <property type="entry name" value="LIPID II FLIPPASE MURJ"/>
    <property type="match status" value="1"/>
</dbReference>
<feature type="transmembrane region" description="Helical" evidence="6">
    <location>
        <begin position="228"/>
        <end position="250"/>
    </location>
</feature>
<gene>
    <name evidence="7" type="ORF">B5F17_04505</name>
</gene>
<feature type="transmembrane region" description="Helical" evidence="6">
    <location>
        <begin position="12"/>
        <end position="31"/>
    </location>
</feature>
<feature type="transmembrane region" description="Helical" evidence="6">
    <location>
        <begin position="124"/>
        <end position="141"/>
    </location>
</feature>
<feature type="transmembrane region" description="Helical" evidence="6">
    <location>
        <begin position="351"/>
        <end position="373"/>
    </location>
</feature>
<accession>A0A1Y4LD87</accession>
<feature type="transmembrane region" description="Helical" evidence="6">
    <location>
        <begin position="470"/>
        <end position="493"/>
    </location>
</feature>
<dbReference type="GO" id="GO:0042910">
    <property type="term" value="F:xenobiotic transmembrane transporter activity"/>
    <property type="evidence" value="ECO:0007669"/>
    <property type="project" value="InterPro"/>
</dbReference>
<keyword evidence="5 6" id="KW-0472">Membrane</keyword>
<feature type="transmembrane region" description="Helical" evidence="6">
    <location>
        <begin position="442"/>
        <end position="464"/>
    </location>
</feature>
<keyword evidence="2" id="KW-1003">Cell membrane</keyword>
<dbReference type="GO" id="GO:0005886">
    <property type="term" value="C:plasma membrane"/>
    <property type="evidence" value="ECO:0007669"/>
    <property type="project" value="UniProtKB-SubCell"/>
</dbReference>
<dbReference type="InterPro" id="IPR002528">
    <property type="entry name" value="MATE_fam"/>
</dbReference>